<organism evidence="2 3">
    <name type="scientific">Streptomyces albireticuli</name>
    <dbReference type="NCBI Taxonomy" id="1940"/>
    <lineage>
        <taxon>Bacteria</taxon>
        <taxon>Bacillati</taxon>
        <taxon>Actinomycetota</taxon>
        <taxon>Actinomycetes</taxon>
        <taxon>Kitasatosporales</taxon>
        <taxon>Streptomycetaceae</taxon>
        <taxon>Streptomyces</taxon>
    </lineage>
</organism>
<reference evidence="2 3" key="1">
    <citation type="submission" date="2017-06" db="EMBL/GenBank/DDBJ databases">
        <title>Streptomyces albireticuli Genome sequencing and assembly.</title>
        <authorList>
            <person name="Wang Y."/>
            <person name="Du B."/>
            <person name="Ding Y."/>
            <person name="Liu H."/>
            <person name="Hou Q."/>
            <person name="Liu K."/>
            <person name="Yao L."/>
            <person name="Wang C."/>
        </authorList>
    </citation>
    <scope>NUCLEOTIDE SEQUENCE [LARGE SCALE GENOMIC DNA]</scope>
    <source>
        <strain evidence="2 3">MDJK11</strain>
    </source>
</reference>
<dbReference type="Gene3D" id="3.40.50.2000">
    <property type="entry name" value="Glycogen Phosphorylase B"/>
    <property type="match status" value="1"/>
</dbReference>
<dbReference type="SUPFAM" id="SSF53756">
    <property type="entry name" value="UDP-Glycosyltransferase/glycogen phosphorylase"/>
    <property type="match status" value="1"/>
</dbReference>
<proteinExistence type="predicted"/>
<protein>
    <recommendedName>
        <fullName evidence="4">Glycosyltransferase subfamily 4-like N-terminal domain-containing protein</fullName>
    </recommendedName>
</protein>
<name>A0A1Z2LE80_9ACTN</name>
<dbReference type="Pfam" id="PF13692">
    <property type="entry name" value="Glyco_trans_1_4"/>
    <property type="match status" value="1"/>
</dbReference>
<feature type="region of interest" description="Disordered" evidence="1">
    <location>
        <begin position="353"/>
        <end position="376"/>
    </location>
</feature>
<evidence type="ECO:0000313" key="2">
    <source>
        <dbReference type="EMBL" id="ARZ72585.1"/>
    </source>
</evidence>
<evidence type="ECO:0000313" key="3">
    <source>
        <dbReference type="Proteomes" id="UP000195755"/>
    </source>
</evidence>
<dbReference type="Proteomes" id="UP000195755">
    <property type="component" value="Chromosome"/>
</dbReference>
<evidence type="ECO:0008006" key="4">
    <source>
        <dbReference type="Google" id="ProtNLM"/>
    </source>
</evidence>
<dbReference type="AlphaFoldDB" id="A0A1Z2LE80"/>
<accession>A0A1Z2LE80</accession>
<gene>
    <name evidence="2" type="ORF">SMD11_7009</name>
</gene>
<evidence type="ECO:0000256" key="1">
    <source>
        <dbReference type="SAM" id="MobiDB-lite"/>
    </source>
</evidence>
<dbReference type="KEGG" id="salj:SMD11_7009"/>
<dbReference type="EMBL" id="CP021744">
    <property type="protein sequence ID" value="ARZ72585.1"/>
    <property type="molecule type" value="Genomic_DNA"/>
</dbReference>
<sequence>MTGRRLRVLAVCATDGFLGPLPLNAAAVRALELNWHLAEGDHRVEVSMLLCDLNPASFTTGWPFPVQYLSPGDYYARDRARMTQLVCEARPDVLVIPDSALLVRAGRQLAAAAGCVLVYEMHGRVPALSRTGGLGGSDNGVVQHAAIRLADAVITLTGRDTRRAIDAGAAGQVRIVPAGAIPQPAAAGGNPQGPVVFAADCTSETNQHALRTLHKQMPEDVPVAVYGRYPAPLGRELPRFTWHGPVSDLHAALITASAGIAPHGEAPGVRAQILAYMTAGLPVIATRKALTGFPHPGSFALISETPDASDLPHLLSVLRQDPTLGRRLGRCGRRLISSELSWARLAARAASAYRDARPRRRDATAPAVARRLAEHPPPALTALHHRSLARDGPRPACSTTLSVFMKRGNGDIPIAHGM</sequence>